<dbReference type="AlphaFoldDB" id="A0A8X6UGS8"/>
<evidence type="ECO:0000313" key="2">
    <source>
        <dbReference type="Proteomes" id="UP000887013"/>
    </source>
</evidence>
<dbReference type="EMBL" id="BMAW01030885">
    <property type="protein sequence ID" value="GFU18493.1"/>
    <property type="molecule type" value="Genomic_DNA"/>
</dbReference>
<protein>
    <submittedName>
        <fullName evidence="1">Uncharacterized protein</fullName>
    </submittedName>
</protein>
<evidence type="ECO:0000313" key="1">
    <source>
        <dbReference type="EMBL" id="GFU18493.1"/>
    </source>
</evidence>
<organism evidence="1 2">
    <name type="scientific">Nephila pilipes</name>
    <name type="common">Giant wood spider</name>
    <name type="synonym">Nephila maculata</name>
    <dbReference type="NCBI Taxonomy" id="299642"/>
    <lineage>
        <taxon>Eukaryota</taxon>
        <taxon>Metazoa</taxon>
        <taxon>Ecdysozoa</taxon>
        <taxon>Arthropoda</taxon>
        <taxon>Chelicerata</taxon>
        <taxon>Arachnida</taxon>
        <taxon>Araneae</taxon>
        <taxon>Araneomorphae</taxon>
        <taxon>Entelegynae</taxon>
        <taxon>Araneoidea</taxon>
        <taxon>Nephilidae</taxon>
        <taxon>Nephila</taxon>
    </lineage>
</organism>
<name>A0A8X6UGS8_NEPPI</name>
<gene>
    <name evidence="1" type="ORF">NPIL_520571</name>
</gene>
<comment type="caution">
    <text evidence="1">The sequence shown here is derived from an EMBL/GenBank/DDBJ whole genome shotgun (WGS) entry which is preliminary data.</text>
</comment>
<reference evidence="1" key="1">
    <citation type="submission" date="2020-08" db="EMBL/GenBank/DDBJ databases">
        <title>Multicomponent nature underlies the extraordinary mechanical properties of spider dragline silk.</title>
        <authorList>
            <person name="Kono N."/>
            <person name="Nakamura H."/>
            <person name="Mori M."/>
            <person name="Yoshida Y."/>
            <person name="Ohtoshi R."/>
            <person name="Malay A.D."/>
            <person name="Moran D.A.P."/>
            <person name="Tomita M."/>
            <person name="Numata K."/>
            <person name="Arakawa K."/>
        </authorList>
    </citation>
    <scope>NUCLEOTIDE SEQUENCE</scope>
</reference>
<dbReference type="Proteomes" id="UP000887013">
    <property type="component" value="Unassembled WGS sequence"/>
</dbReference>
<proteinExistence type="predicted"/>
<keyword evidence="2" id="KW-1185">Reference proteome</keyword>
<accession>A0A8X6UGS8</accession>
<sequence>MLSIFMLYMERLPQLKEPLVIGMPSSKMENFTSKTHLILVVQLLEWSQTLNAALHVQQMERFQHGTLTTDGLNTVSHEKLLLLNETPAFLSPNAQ</sequence>